<comment type="caution">
    <text evidence="3">The sequence shown here is derived from an EMBL/GenBank/DDBJ whole genome shotgun (WGS) entry which is preliminary data.</text>
</comment>
<keyword evidence="4" id="KW-1185">Reference proteome</keyword>
<dbReference type="PROSITE" id="PS51192">
    <property type="entry name" value="HELICASE_ATP_BIND_1"/>
    <property type="match status" value="1"/>
</dbReference>
<dbReference type="InterPro" id="IPR050742">
    <property type="entry name" value="Helicase_Restrict-Modif_Enz"/>
</dbReference>
<dbReference type="EC" id="3.6.4.-" evidence="3"/>
<protein>
    <submittedName>
        <fullName evidence="3">DEAD/DEAH box helicase</fullName>
        <ecNumber evidence="3">3.6.4.-</ecNumber>
    </submittedName>
</protein>
<evidence type="ECO:0000313" key="3">
    <source>
        <dbReference type="EMBL" id="MFI6505166.1"/>
    </source>
</evidence>
<dbReference type="SMART" id="SM00490">
    <property type="entry name" value="HELICc"/>
    <property type="match status" value="1"/>
</dbReference>
<feature type="domain" description="Helicase ATP-binding" evidence="1">
    <location>
        <begin position="192"/>
        <end position="376"/>
    </location>
</feature>
<proteinExistence type="predicted"/>
<dbReference type="Pfam" id="PF04851">
    <property type="entry name" value="ResIII"/>
    <property type="match status" value="1"/>
</dbReference>
<dbReference type="PANTHER" id="PTHR47396">
    <property type="entry name" value="TYPE I RESTRICTION ENZYME ECOKI R PROTEIN"/>
    <property type="match status" value="1"/>
</dbReference>
<keyword evidence="3" id="KW-0347">Helicase</keyword>
<dbReference type="InterPro" id="IPR014001">
    <property type="entry name" value="Helicase_ATP-bd"/>
</dbReference>
<sequence>MEALVEIFGQLSDRDRQQAVEILNQRLSPAERRAVTDSLDRKGRSRKTVESLVVDVEHRSTRGRPRTHLPDEALAEFIVNRCGLALLESFEIRRLLVLRATPDQRDRLKSYPGADPARGSVKAQAEAIARRKWHAGKSWPRYFVKVLDLPHAFAGLSGSPKEPDTLEVVPFVPLAELTDFQADLKDQALGVLDDEPGRNRGILTMPTGAGKTRTAVESLVAWRLERSGNLVVLWIAQSEELCEQAVQAFKEVWIDLGHRSEVRSNLQIARFWGATAVVPDEADVVVASIQKLQSAVREEDSPKRVKLGELGERIGAVVVDEAHRIGAPSYREVLGFLKIGLSRSAKAEIPLLGLTATPFRSDDEETAGMADTFHRRLLRAESLGDEPIKELRSRGVLSVAEHEVLEHSASPFVMDRDKRFVDHYEQFHDFHSGFLQEIGESEQRNRALFARLMDIPPECPTLFFGCTVEHAEAMSILLRRAGRSAEVVTGDTRAATRRAIIEEFRDGRISVLCNFGVLTTGFDAPRVGALVIGRPTTSRVLYAQMIGRGMRGPLFRGTEKCLVVDVRDNIRFHGEGELAYNKYIDFYRD</sequence>
<dbReference type="InterPro" id="IPR006935">
    <property type="entry name" value="Helicase/UvrB_N"/>
</dbReference>
<keyword evidence="3" id="KW-0067">ATP-binding</keyword>
<dbReference type="Proteomes" id="UP001612741">
    <property type="component" value="Unassembled WGS sequence"/>
</dbReference>
<evidence type="ECO:0000259" key="2">
    <source>
        <dbReference type="PROSITE" id="PS51194"/>
    </source>
</evidence>
<keyword evidence="3" id="KW-0378">Hydrolase</keyword>
<dbReference type="InterPro" id="IPR027417">
    <property type="entry name" value="P-loop_NTPase"/>
</dbReference>
<reference evidence="3 4" key="1">
    <citation type="submission" date="2024-10" db="EMBL/GenBank/DDBJ databases">
        <title>The Natural Products Discovery Center: Release of the First 8490 Sequenced Strains for Exploring Actinobacteria Biosynthetic Diversity.</title>
        <authorList>
            <person name="Kalkreuter E."/>
            <person name="Kautsar S.A."/>
            <person name="Yang D."/>
            <person name="Bader C.D."/>
            <person name="Teijaro C.N."/>
            <person name="Fluegel L."/>
            <person name="Davis C.M."/>
            <person name="Simpson J.R."/>
            <person name="Lauterbach L."/>
            <person name="Steele A.D."/>
            <person name="Gui C."/>
            <person name="Meng S."/>
            <person name="Li G."/>
            <person name="Viehrig K."/>
            <person name="Ye F."/>
            <person name="Su P."/>
            <person name="Kiefer A.F."/>
            <person name="Nichols A."/>
            <person name="Cepeda A.J."/>
            <person name="Yan W."/>
            <person name="Fan B."/>
            <person name="Jiang Y."/>
            <person name="Adhikari A."/>
            <person name="Zheng C.-J."/>
            <person name="Schuster L."/>
            <person name="Cowan T.M."/>
            <person name="Smanski M.J."/>
            <person name="Chevrette M.G."/>
            <person name="De Carvalho L.P.S."/>
            <person name="Shen B."/>
        </authorList>
    </citation>
    <scope>NUCLEOTIDE SEQUENCE [LARGE SCALE GENOMIC DNA]</scope>
    <source>
        <strain evidence="3 4">NPDC050545</strain>
    </source>
</reference>
<dbReference type="PANTHER" id="PTHR47396:SF1">
    <property type="entry name" value="ATP-DEPENDENT HELICASE IRC3-RELATED"/>
    <property type="match status" value="1"/>
</dbReference>
<dbReference type="RefSeq" id="WP_397091223.1">
    <property type="nucleotide sequence ID" value="NZ_JBITGY010000017.1"/>
</dbReference>
<dbReference type="Gene3D" id="3.40.50.300">
    <property type="entry name" value="P-loop containing nucleotide triphosphate hydrolases"/>
    <property type="match status" value="2"/>
</dbReference>
<accession>A0ABW7ZAT9</accession>
<organism evidence="3 4">
    <name type="scientific">Nonomuraea typhae</name>
    <dbReference type="NCBI Taxonomy" id="2603600"/>
    <lineage>
        <taxon>Bacteria</taxon>
        <taxon>Bacillati</taxon>
        <taxon>Actinomycetota</taxon>
        <taxon>Actinomycetes</taxon>
        <taxon>Streptosporangiales</taxon>
        <taxon>Streptosporangiaceae</taxon>
        <taxon>Nonomuraea</taxon>
    </lineage>
</organism>
<dbReference type="InterPro" id="IPR001650">
    <property type="entry name" value="Helicase_C-like"/>
</dbReference>
<evidence type="ECO:0000259" key="1">
    <source>
        <dbReference type="PROSITE" id="PS51192"/>
    </source>
</evidence>
<feature type="domain" description="Helicase C-terminal" evidence="2">
    <location>
        <begin position="447"/>
        <end position="589"/>
    </location>
</feature>
<dbReference type="SMART" id="SM00487">
    <property type="entry name" value="DEXDc"/>
    <property type="match status" value="1"/>
</dbReference>
<name>A0ABW7ZAT9_9ACTN</name>
<dbReference type="Pfam" id="PF00271">
    <property type="entry name" value="Helicase_C"/>
    <property type="match status" value="1"/>
</dbReference>
<dbReference type="PROSITE" id="PS51194">
    <property type="entry name" value="HELICASE_CTER"/>
    <property type="match status" value="1"/>
</dbReference>
<dbReference type="GO" id="GO:0016787">
    <property type="term" value="F:hydrolase activity"/>
    <property type="evidence" value="ECO:0007669"/>
    <property type="project" value="UniProtKB-KW"/>
</dbReference>
<dbReference type="SUPFAM" id="SSF52540">
    <property type="entry name" value="P-loop containing nucleoside triphosphate hydrolases"/>
    <property type="match status" value="1"/>
</dbReference>
<keyword evidence="3" id="KW-0547">Nucleotide-binding</keyword>
<dbReference type="EMBL" id="JBITGY010000017">
    <property type="protein sequence ID" value="MFI6505166.1"/>
    <property type="molecule type" value="Genomic_DNA"/>
</dbReference>
<dbReference type="GO" id="GO:0004386">
    <property type="term" value="F:helicase activity"/>
    <property type="evidence" value="ECO:0007669"/>
    <property type="project" value="UniProtKB-KW"/>
</dbReference>
<gene>
    <name evidence="3" type="ORF">ACIBG2_47850</name>
</gene>
<evidence type="ECO:0000313" key="4">
    <source>
        <dbReference type="Proteomes" id="UP001612741"/>
    </source>
</evidence>